<sequence>MIFNANGAREVRPDPIAARLDFVNVSRRNGPPRRVSREH</sequence>
<protein>
    <submittedName>
        <fullName evidence="1">Uncharacterized protein</fullName>
    </submittedName>
</protein>
<dbReference type="EMBL" id="JACIJH010000015">
    <property type="protein sequence ID" value="MBB5708174.1"/>
    <property type="molecule type" value="Genomic_DNA"/>
</dbReference>
<dbReference type="AlphaFoldDB" id="A0A7W9B8F2"/>
<accession>A0A7W9B8F2</accession>
<evidence type="ECO:0000313" key="1">
    <source>
        <dbReference type="EMBL" id="MBB5708174.1"/>
    </source>
</evidence>
<dbReference type="Proteomes" id="UP000537161">
    <property type="component" value="Unassembled WGS sequence"/>
</dbReference>
<organism evidence="1 2">
    <name type="scientific">Sphingopyxis panaciterrulae</name>
    <dbReference type="NCBI Taxonomy" id="462372"/>
    <lineage>
        <taxon>Bacteria</taxon>
        <taxon>Pseudomonadati</taxon>
        <taxon>Pseudomonadota</taxon>
        <taxon>Alphaproteobacteria</taxon>
        <taxon>Sphingomonadales</taxon>
        <taxon>Sphingomonadaceae</taxon>
        <taxon>Sphingopyxis</taxon>
    </lineage>
</organism>
<reference evidence="1 2" key="1">
    <citation type="submission" date="2020-08" db="EMBL/GenBank/DDBJ databases">
        <title>Genomic Encyclopedia of Type Strains, Phase IV (KMG-IV): sequencing the most valuable type-strain genomes for metagenomic binning, comparative biology and taxonomic classification.</title>
        <authorList>
            <person name="Goeker M."/>
        </authorList>
    </citation>
    <scope>NUCLEOTIDE SEQUENCE [LARGE SCALE GENOMIC DNA]</scope>
    <source>
        <strain evidence="1 2">DSM 27163</strain>
    </source>
</reference>
<evidence type="ECO:0000313" key="2">
    <source>
        <dbReference type="Proteomes" id="UP000537161"/>
    </source>
</evidence>
<comment type="caution">
    <text evidence="1">The sequence shown here is derived from an EMBL/GenBank/DDBJ whole genome shotgun (WGS) entry which is preliminary data.</text>
</comment>
<name>A0A7W9B8F2_9SPHN</name>
<proteinExistence type="predicted"/>
<gene>
    <name evidence="1" type="ORF">FHR21_003553</name>
</gene>
<keyword evidence="2" id="KW-1185">Reference proteome</keyword>